<dbReference type="OrthoDB" id="565904at2759"/>
<evidence type="ECO:0000313" key="3">
    <source>
        <dbReference type="RefSeq" id="XP_052122429.1"/>
    </source>
</evidence>
<evidence type="ECO:0000259" key="1">
    <source>
        <dbReference type="Pfam" id="PF00061"/>
    </source>
</evidence>
<name>A0A9C6U787_FRAOC</name>
<sequence>MRTIFGNEVSQSGYADITSQDKGELNVVFQVPIFGKREAPYWVLETDYYNFSLVYSCSDILGFLKIESAWVLARYPTLSNEVQQKVDAAIEKHNIKKRAFRPTKQDC</sequence>
<proteinExistence type="predicted"/>
<dbReference type="InterPro" id="IPR000566">
    <property type="entry name" value="Lipocln_cytosolic_FA-bd_dom"/>
</dbReference>
<evidence type="ECO:0000313" key="2">
    <source>
        <dbReference type="Proteomes" id="UP000504606"/>
    </source>
</evidence>
<dbReference type="Gene3D" id="2.40.128.20">
    <property type="match status" value="1"/>
</dbReference>
<dbReference type="AlphaFoldDB" id="A0A9C6U787"/>
<protein>
    <submittedName>
        <fullName evidence="3">Apolipoprotein D-like</fullName>
    </submittedName>
</protein>
<dbReference type="RefSeq" id="XP_052122429.1">
    <property type="nucleotide sequence ID" value="XM_052266469.1"/>
</dbReference>
<dbReference type="PANTHER" id="PTHR10612">
    <property type="entry name" value="APOLIPOPROTEIN D"/>
    <property type="match status" value="1"/>
</dbReference>
<dbReference type="InterPro" id="IPR012674">
    <property type="entry name" value="Calycin"/>
</dbReference>
<organism evidence="2 3">
    <name type="scientific">Frankliniella occidentalis</name>
    <name type="common">Western flower thrips</name>
    <name type="synonym">Euthrips occidentalis</name>
    <dbReference type="NCBI Taxonomy" id="133901"/>
    <lineage>
        <taxon>Eukaryota</taxon>
        <taxon>Metazoa</taxon>
        <taxon>Ecdysozoa</taxon>
        <taxon>Arthropoda</taxon>
        <taxon>Hexapoda</taxon>
        <taxon>Insecta</taxon>
        <taxon>Pterygota</taxon>
        <taxon>Neoptera</taxon>
        <taxon>Paraneoptera</taxon>
        <taxon>Thysanoptera</taxon>
        <taxon>Terebrantia</taxon>
        <taxon>Thripoidea</taxon>
        <taxon>Thripidae</taxon>
        <taxon>Frankliniella</taxon>
    </lineage>
</organism>
<dbReference type="Proteomes" id="UP000504606">
    <property type="component" value="Unplaced"/>
</dbReference>
<dbReference type="Pfam" id="PF00061">
    <property type="entry name" value="Lipocalin"/>
    <property type="match status" value="1"/>
</dbReference>
<keyword evidence="2" id="KW-1185">Reference proteome</keyword>
<gene>
    <name evidence="3" type="primary">LOC113213007</name>
</gene>
<dbReference type="GeneID" id="113213007"/>
<dbReference type="GO" id="GO:0006629">
    <property type="term" value="P:lipid metabolic process"/>
    <property type="evidence" value="ECO:0007669"/>
    <property type="project" value="TreeGrafter"/>
</dbReference>
<reference evidence="3" key="1">
    <citation type="submission" date="2025-08" db="UniProtKB">
        <authorList>
            <consortium name="RefSeq"/>
        </authorList>
    </citation>
    <scope>IDENTIFICATION</scope>
    <source>
        <tissue evidence="3">Whole organism</tissue>
    </source>
</reference>
<dbReference type="KEGG" id="foc:113213007"/>
<dbReference type="GO" id="GO:0000302">
    <property type="term" value="P:response to reactive oxygen species"/>
    <property type="evidence" value="ECO:0007669"/>
    <property type="project" value="TreeGrafter"/>
</dbReference>
<dbReference type="PANTHER" id="PTHR10612:SF34">
    <property type="entry name" value="APOLIPOPROTEIN D"/>
    <property type="match status" value="1"/>
</dbReference>
<accession>A0A9C6U787</accession>
<feature type="domain" description="Lipocalin/cytosolic fatty-acid binding" evidence="1">
    <location>
        <begin position="18"/>
        <end position="103"/>
    </location>
</feature>
<dbReference type="SUPFAM" id="SSF50814">
    <property type="entry name" value="Lipocalins"/>
    <property type="match status" value="1"/>
</dbReference>
<dbReference type="GO" id="GO:0005737">
    <property type="term" value="C:cytoplasm"/>
    <property type="evidence" value="ECO:0007669"/>
    <property type="project" value="TreeGrafter"/>
</dbReference>